<feature type="domain" description="FLYWCH-type" evidence="6">
    <location>
        <begin position="117"/>
        <end position="176"/>
    </location>
</feature>
<protein>
    <submittedName>
        <fullName evidence="8">FLYWCH-type domain-containing protein</fullName>
    </submittedName>
</protein>
<dbReference type="FunFam" id="2.20.25.240:FF:000002">
    <property type="entry name" value="FLYWCH zinc finger transcription factor homolog"/>
    <property type="match status" value="1"/>
</dbReference>
<evidence type="ECO:0000256" key="2">
    <source>
        <dbReference type="ARBA" id="ARBA00022771"/>
    </source>
</evidence>
<dbReference type="Gene3D" id="2.20.25.240">
    <property type="match status" value="1"/>
</dbReference>
<keyword evidence="7" id="KW-1185">Reference proteome</keyword>
<keyword evidence="1" id="KW-0479">Metal-binding</keyword>
<proteinExistence type="predicted"/>
<evidence type="ECO:0000259" key="6">
    <source>
        <dbReference type="Pfam" id="PF04500"/>
    </source>
</evidence>
<evidence type="ECO:0000256" key="5">
    <source>
        <dbReference type="SAM" id="MobiDB-lite"/>
    </source>
</evidence>
<dbReference type="GO" id="GO:0005634">
    <property type="term" value="C:nucleus"/>
    <property type="evidence" value="ECO:0007669"/>
    <property type="project" value="TreeGrafter"/>
</dbReference>
<dbReference type="Proteomes" id="UP000095282">
    <property type="component" value="Unplaced"/>
</dbReference>
<dbReference type="GO" id="GO:0003700">
    <property type="term" value="F:DNA-binding transcription factor activity"/>
    <property type="evidence" value="ECO:0007669"/>
    <property type="project" value="TreeGrafter"/>
</dbReference>
<keyword evidence="4" id="KW-0175">Coiled coil</keyword>
<dbReference type="STRING" id="1561998.A0A1I7V051"/>
<feature type="compositionally biased region" description="Low complexity" evidence="5">
    <location>
        <begin position="1"/>
        <end position="24"/>
    </location>
</feature>
<sequence length="491" mass="54233">MNTNSTASSSPSPPASSSLNAPTLPETPEVKLEIEDSDGAEPSSSNATIRTAPLPGTLDLAAVVRGNPALEALIANGTLGDNPSLAISQLFGGVKASPTPAAVPVQATEIKTSPKETGKRQRLKVFSNGYFMSFDKVSSCANKHFWRCEYKNTCKARMHTDINNEKIVVYIHDHNHKPPTNEEVRLYGLDPIGYERNRVYFVESVADPTQRRKIRKQVAEEEAAAKRLEQQKQDDLQRQKNAATIAAARAVYAQATSGVSNDIPTSSAVAAAALLQPSSLSSVAVPGQMNPNALLMAQLPFMRQGMGMNDLSVGVPSVQPTNFVAQNLAASFPSSLLIPKEESVSSSQPSLKRIAVESDDSDLKRDPMFQPTFEIARKLRKLWKAEPNRYPRTTNTPSTHFEFYISKKTDDEEHLYVSMRIEQRDEAHLREALQEFCGQNCIGMLLFGISPKISVMFNQPMISAWENNQFFLIDNSNPSRWRLMYVDDQTN</sequence>
<name>A0A1I7V051_9PELO</name>
<dbReference type="GO" id="GO:0008270">
    <property type="term" value="F:zinc ion binding"/>
    <property type="evidence" value="ECO:0007669"/>
    <property type="project" value="UniProtKB-KW"/>
</dbReference>
<dbReference type="Pfam" id="PF04500">
    <property type="entry name" value="FLYWCH"/>
    <property type="match status" value="1"/>
</dbReference>
<dbReference type="InterPro" id="IPR007588">
    <property type="entry name" value="Znf_FLYWCH"/>
</dbReference>
<keyword evidence="2" id="KW-0863">Zinc-finger</keyword>
<dbReference type="eggNOG" id="ENOG502T0QV">
    <property type="taxonomic scope" value="Eukaryota"/>
</dbReference>
<dbReference type="AlphaFoldDB" id="A0A1I7V051"/>
<evidence type="ECO:0000313" key="8">
    <source>
        <dbReference type="WBParaSite" id="Csp11.Scaffold630.g21075.t1"/>
    </source>
</evidence>
<feature type="region of interest" description="Disordered" evidence="5">
    <location>
        <begin position="1"/>
        <end position="52"/>
    </location>
</feature>
<keyword evidence="3" id="KW-0862">Zinc</keyword>
<accession>A0A1I7V051</accession>
<dbReference type="GO" id="GO:0002119">
    <property type="term" value="P:nematode larval development"/>
    <property type="evidence" value="ECO:0007669"/>
    <property type="project" value="UniProtKB-ARBA"/>
</dbReference>
<evidence type="ECO:0000256" key="3">
    <source>
        <dbReference type="ARBA" id="ARBA00022833"/>
    </source>
</evidence>
<reference evidence="8" key="1">
    <citation type="submission" date="2016-11" db="UniProtKB">
        <authorList>
            <consortium name="WormBaseParasite"/>
        </authorList>
    </citation>
    <scope>IDENTIFICATION</scope>
</reference>
<dbReference type="WBParaSite" id="Csp11.Scaffold630.g21075.t1">
    <property type="protein sequence ID" value="Csp11.Scaffold630.g21075.t1"/>
    <property type="gene ID" value="Csp11.Scaffold630.g21075"/>
</dbReference>
<evidence type="ECO:0000256" key="1">
    <source>
        <dbReference type="ARBA" id="ARBA00022723"/>
    </source>
</evidence>
<dbReference type="GO" id="GO:0045892">
    <property type="term" value="P:negative regulation of DNA-templated transcription"/>
    <property type="evidence" value="ECO:0007669"/>
    <property type="project" value="UniProtKB-ARBA"/>
</dbReference>
<feature type="coiled-coil region" evidence="4">
    <location>
        <begin position="211"/>
        <end position="238"/>
    </location>
</feature>
<dbReference type="GO" id="GO:0043565">
    <property type="term" value="F:sequence-specific DNA binding"/>
    <property type="evidence" value="ECO:0007669"/>
    <property type="project" value="TreeGrafter"/>
</dbReference>
<dbReference type="InterPro" id="IPR052887">
    <property type="entry name" value="FLYWCH-type_ZF"/>
</dbReference>
<dbReference type="PANTHER" id="PTHR37975">
    <property type="entry name" value="FLYWCH ZINC FINGER TRANSCRIPTION FACTOR HOMOLOG"/>
    <property type="match status" value="1"/>
</dbReference>
<dbReference type="PANTHER" id="PTHR37975:SF2">
    <property type="entry name" value="FLYWCH TRANSCRIPTION FACTOR 1"/>
    <property type="match status" value="1"/>
</dbReference>
<organism evidence="7 8">
    <name type="scientific">Caenorhabditis tropicalis</name>
    <dbReference type="NCBI Taxonomy" id="1561998"/>
    <lineage>
        <taxon>Eukaryota</taxon>
        <taxon>Metazoa</taxon>
        <taxon>Ecdysozoa</taxon>
        <taxon>Nematoda</taxon>
        <taxon>Chromadorea</taxon>
        <taxon>Rhabditida</taxon>
        <taxon>Rhabditina</taxon>
        <taxon>Rhabditomorpha</taxon>
        <taxon>Rhabditoidea</taxon>
        <taxon>Rhabditidae</taxon>
        <taxon>Peloderinae</taxon>
        <taxon>Caenorhabditis</taxon>
    </lineage>
</organism>
<evidence type="ECO:0000256" key="4">
    <source>
        <dbReference type="SAM" id="Coils"/>
    </source>
</evidence>
<evidence type="ECO:0000313" key="7">
    <source>
        <dbReference type="Proteomes" id="UP000095282"/>
    </source>
</evidence>